<dbReference type="InterPro" id="IPR018392">
    <property type="entry name" value="LysM"/>
</dbReference>
<name>A0A2W4BW69_9ENTE</name>
<dbReference type="Pfam" id="PF21821">
    <property type="entry name" value="Dit_like"/>
    <property type="match status" value="1"/>
</dbReference>
<dbReference type="AlphaFoldDB" id="A0A2W4BW69"/>
<reference evidence="2 3" key="1">
    <citation type="submission" date="2017-11" db="EMBL/GenBank/DDBJ databases">
        <title>Draft genome sequence of Enterococcus plantarum TRW2 strain isolated from lettuce.</title>
        <authorList>
            <person name="Kim E.B."/>
            <person name="Marco M.L."/>
            <person name="Williams T.R."/>
            <person name="You I.H."/>
        </authorList>
    </citation>
    <scope>NUCLEOTIDE SEQUENCE [LARGE SCALE GENOMIC DNA]</scope>
    <source>
        <strain evidence="2 3">TRW2</strain>
    </source>
</reference>
<evidence type="ECO:0000313" key="3">
    <source>
        <dbReference type="Proteomes" id="UP000249828"/>
    </source>
</evidence>
<protein>
    <submittedName>
        <fullName evidence="2">Peptidoglycan-binding protein LysM</fullName>
    </submittedName>
</protein>
<evidence type="ECO:0000313" key="2">
    <source>
        <dbReference type="EMBL" id="PZL78252.1"/>
    </source>
</evidence>
<dbReference type="SUPFAM" id="SSF54106">
    <property type="entry name" value="LysM domain"/>
    <property type="match status" value="1"/>
</dbReference>
<dbReference type="Pfam" id="PF01476">
    <property type="entry name" value="LysM"/>
    <property type="match status" value="1"/>
</dbReference>
<dbReference type="EMBL" id="PIEU01000001">
    <property type="protein sequence ID" value="PZL78252.1"/>
    <property type="molecule type" value="Genomic_DNA"/>
</dbReference>
<dbReference type="Proteomes" id="UP000249828">
    <property type="component" value="Unassembled WGS sequence"/>
</dbReference>
<gene>
    <name evidence="2" type="ORF">CI088_00340</name>
</gene>
<dbReference type="RefSeq" id="WP_111246793.1">
    <property type="nucleotide sequence ID" value="NZ_PIEU01000001.1"/>
</dbReference>
<dbReference type="InterPro" id="IPR036779">
    <property type="entry name" value="LysM_dom_sf"/>
</dbReference>
<dbReference type="InterPro" id="IPR048494">
    <property type="entry name" value="Dit-like_N"/>
</dbReference>
<comment type="caution">
    <text evidence="2">The sequence shown here is derived from an EMBL/GenBank/DDBJ whole genome shotgun (WGS) entry which is preliminary data.</text>
</comment>
<proteinExistence type="predicted"/>
<sequence>MAYIQIGKTKVQIVNTSENDGSDANVSQYPVESGAPITDNMMYMGGQVTISGLLLADSSSKAEQAYKTLVDSQKNVNWITYRGRIYLKDAVIQSISRSYATYENGFDVSITLQPMRLAKSVWEKIPQPPVAKQPVKPSSAVYVTVQPGNTYWGWWMQYGTAIQTLRDWNKWPDRFIPIGARARVK</sequence>
<feature type="domain" description="LysM" evidence="1">
    <location>
        <begin position="141"/>
        <end position="185"/>
    </location>
</feature>
<dbReference type="PROSITE" id="PS51782">
    <property type="entry name" value="LYSM"/>
    <property type="match status" value="1"/>
</dbReference>
<evidence type="ECO:0000259" key="1">
    <source>
        <dbReference type="PROSITE" id="PS51782"/>
    </source>
</evidence>
<accession>A0A2W4BW69</accession>
<keyword evidence="3" id="KW-1185">Reference proteome</keyword>
<organism evidence="2 3">
    <name type="scientific">Enterococcus plantarum</name>
    <dbReference type="NCBI Taxonomy" id="1077675"/>
    <lineage>
        <taxon>Bacteria</taxon>
        <taxon>Bacillati</taxon>
        <taxon>Bacillota</taxon>
        <taxon>Bacilli</taxon>
        <taxon>Lactobacillales</taxon>
        <taxon>Enterococcaceae</taxon>
        <taxon>Enterococcus</taxon>
    </lineage>
</organism>